<dbReference type="EMBL" id="JBHFAB010000038">
    <property type="protein sequence ID" value="MFC1421340.1"/>
    <property type="molecule type" value="Genomic_DNA"/>
</dbReference>
<reference evidence="2 3" key="1">
    <citation type="submission" date="2024-09" db="EMBL/GenBank/DDBJ databases">
        <authorList>
            <person name="Lee S.D."/>
        </authorList>
    </citation>
    <scope>NUCLEOTIDE SEQUENCE [LARGE SCALE GENOMIC DNA]</scope>
    <source>
        <strain evidence="2 3">N8-3</strain>
    </source>
</reference>
<dbReference type="RefSeq" id="WP_380544374.1">
    <property type="nucleotide sequence ID" value="NZ_JBHFAB010000038.1"/>
</dbReference>
<protein>
    <submittedName>
        <fullName evidence="2">Uncharacterized protein</fullName>
    </submittedName>
</protein>
<evidence type="ECO:0000256" key="1">
    <source>
        <dbReference type="SAM" id="SignalP"/>
    </source>
</evidence>
<sequence>MAVETGTATRRPRRSRGRRAVGLALGSALLAVAGTCATAGTAQAADSYQRVSTVSLSGRTITLWLNLNNHQWHAEISGAIEDNYVHLDYTNNPLTIDTDLYLIASATVPSGSTYANTSDHAYTYARACGFVGDSDKCTGWYQP</sequence>
<gene>
    <name evidence="2" type="ORF">ACEZDE_32575</name>
</gene>
<accession>A0ABV6W5Q0</accession>
<evidence type="ECO:0000313" key="3">
    <source>
        <dbReference type="Proteomes" id="UP001592531"/>
    </source>
</evidence>
<dbReference type="Proteomes" id="UP001592531">
    <property type="component" value="Unassembled WGS sequence"/>
</dbReference>
<organism evidence="2 3">
    <name type="scientific">Streptacidiphilus cavernicola</name>
    <dbReference type="NCBI Taxonomy" id="3342716"/>
    <lineage>
        <taxon>Bacteria</taxon>
        <taxon>Bacillati</taxon>
        <taxon>Actinomycetota</taxon>
        <taxon>Actinomycetes</taxon>
        <taxon>Kitasatosporales</taxon>
        <taxon>Streptomycetaceae</taxon>
        <taxon>Streptacidiphilus</taxon>
    </lineage>
</organism>
<keyword evidence="3" id="KW-1185">Reference proteome</keyword>
<evidence type="ECO:0000313" key="2">
    <source>
        <dbReference type="EMBL" id="MFC1421340.1"/>
    </source>
</evidence>
<keyword evidence="1" id="KW-0732">Signal</keyword>
<comment type="caution">
    <text evidence="2">The sequence shown here is derived from an EMBL/GenBank/DDBJ whole genome shotgun (WGS) entry which is preliminary data.</text>
</comment>
<name>A0ABV6W5Q0_9ACTN</name>
<feature type="chain" id="PRO_5045219144" evidence="1">
    <location>
        <begin position="45"/>
        <end position="143"/>
    </location>
</feature>
<feature type="signal peptide" evidence="1">
    <location>
        <begin position="1"/>
        <end position="44"/>
    </location>
</feature>
<proteinExistence type="predicted"/>